<reference evidence="2 3" key="1">
    <citation type="submission" date="2019-02" db="EMBL/GenBank/DDBJ databases">
        <title>Genome sequencing of the rare red list fungi Bondarzewia mesenterica.</title>
        <authorList>
            <person name="Buettner E."/>
            <person name="Kellner H."/>
        </authorList>
    </citation>
    <scope>NUCLEOTIDE SEQUENCE [LARGE SCALE GENOMIC DNA]</scope>
    <source>
        <strain evidence="2 3">DSM 108281</strain>
    </source>
</reference>
<sequence length="546" mass="60277">MTISIDIIPLTDSIDMYGEPDASSAYSLSGHVSISLRSSSSFFERRRAVRILLQSLVITFEGQSELVTPEIGYSAIRLCSLKQEVAPNEAIELNNEGHEDSDKPCTWNVVFNIPLPGWLPATDVFGDSELAPPGTRYALYATAKFQHVEEPSQSSSWLSTLCSPFLSRTKLARAPRCEIAVNRYTIPPAMPSSELSIYPFLSYSVAAIPLESTERDINSIPIDVLSKIQVLASTPEHIGMEQGSFPFTLRLRAPGLSEEDTGKLQIIRFSVELEQLEKYRASRSSAYCNRFPVPRETLQPPHKPLRSPHPLDALADLGLLVSPNPRHSSVSRGFSLLAESAPTVYCLPDDGHIFRREIGVDSNAWYTLQTAVPFARERANSTSKARWAGACALRSTSQSPFLDVSHNLEFTVTCKYDTGVEGEEALVENLQFSLLLDFVRERPAMLSQLSDPQSRAFPDSVPSPSSTKPVPYTTSSLPAYSELFYANGDRKIDESTPLPLYTRSNLPPPSCSSTTLDRPAVSRTGEKQTQDYARSEDLDTQIDVAS</sequence>
<feature type="compositionally biased region" description="Low complexity" evidence="1">
    <location>
        <begin position="458"/>
        <end position="473"/>
    </location>
</feature>
<protein>
    <recommendedName>
        <fullName evidence="4">Arrestin-like N-terminal domain-containing protein</fullName>
    </recommendedName>
</protein>
<evidence type="ECO:0000256" key="1">
    <source>
        <dbReference type="SAM" id="MobiDB-lite"/>
    </source>
</evidence>
<feature type="compositionally biased region" description="Basic and acidic residues" evidence="1">
    <location>
        <begin position="524"/>
        <end position="537"/>
    </location>
</feature>
<keyword evidence="3" id="KW-1185">Reference proteome</keyword>
<organism evidence="2 3">
    <name type="scientific">Bondarzewia mesenterica</name>
    <dbReference type="NCBI Taxonomy" id="1095465"/>
    <lineage>
        <taxon>Eukaryota</taxon>
        <taxon>Fungi</taxon>
        <taxon>Dikarya</taxon>
        <taxon>Basidiomycota</taxon>
        <taxon>Agaricomycotina</taxon>
        <taxon>Agaricomycetes</taxon>
        <taxon>Russulales</taxon>
        <taxon>Bondarzewiaceae</taxon>
        <taxon>Bondarzewia</taxon>
    </lineage>
</organism>
<dbReference type="EMBL" id="SGPL01000125">
    <property type="protein sequence ID" value="THH17128.1"/>
    <property type="molecule type" value="Genomic_DNA"/>
</dbReference>
<name>A0A4S4LYV2_9AGAM</name>
<evidence type="ECO:0008006" key="4">
    <source>
        <dbReference type="Google" id="ProtNLM"/>
    </source>
</evidence>
<evidence type="ECO:0000313" key="3">
    <source>
        <dbReference type="Proteomes" id="UP000310158"/>
    </source>
</evidence>
<gene>
    <name evidence="2" type="ORF">EW146_g3642</name>
</gene>
<dbReference type="Proteomes" id="UP000310158">
    <property type="component" value="Unassembled WGS sequence"/>
</dbReference>
<feature type="region of interest" description="Disordered" evidence="1">
    <location>
        <begin position="449"/>
        <end position="473"/>
    </location>
</feature>
<evidence type="ECO:0000313" key="2">
    <source>
        <dbReference type="EMBL" id="THH17128.1"/>
    </source>
</evidence>
<proteinExistence type="predicted"/>
<dbReference type="AlphaFoldDB" id="A0A4S4LYV2"/>
<feature type="region of interest" description="Disordered" evidence="1">
    <location>
        <begin position="495"/>
        <end position="546"/>
    </location>
</feature>
<dbReference type="OrthoDB" id="1638493at2759"/>
<accession>A0A4S4LYV2</accession>
<comment type="caution">
    <text evidence="2">The sequence shown here is derived from an EMBL/GenBank/DDBJ whole genome shotgun (WGS) entry which is preliminary data.</text>
</comment>